<dbReference type="Gene3D" id="3.20.20.300">
    <property type="entry name" value="Glycoside hydrolase, family 3, N-terminal domain"/>
    <property type="match status" value="1"/>
</dbReference>
<name>A0AAP9GHS5_9VIBR</name>
<accession>A0AAP9GHS5</accession>
<dbReference type="InterPro" id="IPR051915">
    <property type="entry name" value="Cellulose_Degrad_GH3"/>
</dbReference>
<evidence type="ECO:0000256" key="5">
    <source>
        <dbReference type="ARBA" id="ARBA00022801"/>
    </source>
</evidence>
<dbReference type="EC" id="3.2.1.21" evidence="3"/>
<evidence type="ECO:0000313" key="10">
    <source>
        <dbReference type="EMBL" id="QGH50446.1"/>
    </source>
</evidence>
<feature type="domain" description="Glycoside hydrolase family 3 N-terminal" evidence="7">
    <location>
        <begin position="133"/>
        <end position="446"/>
    </location>
</feature>
<comment type="similarity">
    <text evidence="2">Belongs to the glycosyl hydrolase 3 family.</text>
</comment>
<reference evidence="10" key="3">
    <citation type="submission" date="2019-11" db="EMBL/GenBank/DDBJ databases">
        <title>Complete genome sequence of Vibrio owensii SH-14 isolated from shrimp with acute hepatopancreatic necrosis diease.</title>
        <authorList>
            <person name="Liang X."/>
            <person name="Wang Y."/>
        </authorList>
    </citation>
    <scope>NUCLEOTIDE SEQUENCE</scope>
    <source>
        <strain evidence="10">SH14</strain>
    </source>
</reference>
<evidence type="ECO:0000259" key="7">
    <source>
        <dbReference type="Pfam" id="PF00933"/>
    </source>
</evidence>
<proteinExistence type="inferred from homology"/>
<dbReference type="Pfam" id="PF01915">
    <property type="entry name" value="Glyco_hydro_3_C"/>
    <property type="match status" value="1"/>
</dbReference>
<dbReference type="PANTHER" id="PTHR30620">
    <property type="entry name" value="PERIPLASMIC BETA-GLUCOSIDASE-RELATED"/>
    <property type="match status" value="1"/>
</dbReference>
<dbReference type="SUPFAM" id="SSF51445">
    <property type="entry name" value="(Trans)glycosidases"/>
    <property type="match status" value="1"/>
</dbReference>
<keyword evidence="4" id="KW-0732">Signal</keyword>
<dbReference type="Pfam" id="PF00933">
    <property type="entry name" value="Glyco_hydro_3"/>
    <property type="match status" value="1"/>
</dbReference>
<dbReference type="InterPro" id="IPR036881">
    <property type="entry name" value="Glyco_hydro_3_C_sf"/>
</dbReference>
<protein>
    <recommendedName>
        <fullName evidence="3">beta-glucosidase</fullName>
        <ecNumber evidence="3">3.2.1.21</ecNumber>
    </recommendedName>
</protein>
<evidence type="ECO:0000256" key="4">
    <source>
        <dbReference type="ARBA" id="ARBA00022729"/>
    </source>
</evidence>
<evidence type="ECO:0000313" key="12">
    <source>
        <dbReference type="Proteomes" id="UP000390336"/>
    </source>
</evidence>
<reference evidence="10 12" key="1">
    <citation type="journal article" date="2015" name="Genome Announc.">
        <title>Draft Genome Sequence of Vibrio owensii Strain SH-14, Which Causes Shrimp Acute Hepatopancreatic Necrosis Disease.</title>
        <authorList>
            <person name="Liu L."/>
            <person name="Xiao J."/>
            <person name="Xia X."/>
            <person name="Pan Y."/>
            <person name="Yan S."/>
            <person name="Wang Y."/>
        </authorList>
    </citation>
    <scope>NUCLEOTIDE SEQUENCE [LARGE SCALE GENOMIC DNA]</scope>
    <source>
        <strain evidence="10 12">SH14</strain>
    </source>
</reference>
<comment type="catalytic activity">
    <reaction evidence="1">
        <text>Hydrolysis of terminal, non-reducing beta-D-glucosyl residues with release of beta-D-glucose.</text>
        <dbReference type="EC" id="3.2.1.21"/>
    </reaction>
</comment>
<dbReference type="GO" id="GO:0008422">
    <property type="term" value="F:beta-glucosidase activity"/>
    <property type="evidence" value="ECO:0007669"/>
    <property type="project" value="UniProtKB-EC"/>
</dbReference>
<feature type="domain" description="Glycoside hydrolase family 3 C-terminal" evidence="8">
    <location>
        <begin position="485"/>
        <end position="712"/>
    </location>
</feature>
<dbReference type="InterPro" id="IPR036962">
    <property type="entry name" value="Glyco_hydro_3_N_sf"/>
</dbReference>
<evidence type="ECO:0000256" key="2">
    <source>
        <dbReference type="ARBA" id="ARBA00005336"/>
    </source>
</evidence>
<evidence type="ECO:0000256" key="1">
    <source>
        <dbReference type="ARBA" id="ARBA00000448"/>
    </source>
</evidence>
<evidence type="ECO:0000313" key="11">
    <source>
        <dbReference type="Proteomes" id="UP000272136"/>
    </source>
</evidence>
<evidence type="ECO:0000313" key="9">
    <source>
        <dbReference type="EMBL" id="AYO16282.1"/>
    </source>
</evidence>
<sequence length="712" mass="78146">MKTSGKNLLVFALPTLLISGCGSDSEQLTIPTLETKTLNLLTVDGLTFKDHNKNGELDTYEDWRLSPKQRAENLTQQMNNAEKAGLMMHGTFVLSSDSSRLVFKGDGITNTTLIQERFLNTFITRQEGDATLMAEDNNHAQELAEHTRLGIPVSISTDPRNHFNAALGTSVSSGDFSQWSETLGLAAIGDAEFTKTFADVIRQEYLAVGINQALHPTADLATEPRWGRVNSTFGENAELSREMTKAYVQGLQHNNTELTKDGVWAVVKHFAGGGPQENGADAHYFAGRYQIYPGNNFDYHRIPFKGAFEAGVAGVMPYYGIPYEQLPESEGNVGFGYSKYIMTDILRGEENFDGVLLSDWLVANDCVDTCRTGIITHEDAEKNPFTYLGMPWGKEDEDSTERFAASVDAGIDQFGGIDDPALLLANIESGRLTQERIDLSVNRILTNKFKQGLFEDPFVDVAKVNDVVGKTEFQELGIESQGRSVTLLKNDNNALPLSVEELGKVYVYANYGGTEQPSIVDNAQQYGLNVAENMADADTIIIRTQTPATLATAWFPFGVAMPSGELGFVAQEDFQLRPYETQPDREPGESAQLCYEGLTDNLGACIYNSGNVYSVINQAINSGKRVIFDVFMIRPAALGNINDQLPIILANFGTSDSVFFDVITGKVKPEGKLPFGLPKSTDEVVAKGKEDVPSYEEDPSITLYPFGYGLSY</sequence>
<dbReference type="Gene3D" id="3.40.50.1700">
    <property type="entry name" value="Glycoside hydrolase family 3 C-terminal domain"/>
    <property type="match status" value="1"/>
</dbReference>
<keyword evidence="11" id="KW-1185">Reference proteome</keyword>
<dbReference type="SUPFAM" id="SSF52279">
    <property type="entry name" value="Beta-D-glucan exohydrolase, C-terminal domain"/>
    <property type="match status" value="1"/>
</dbReference>
<dbReference type="PROSITE" id="PS51257">
    <property type="entry name" value="PROKAR_LIPOPROTEIN"/>
    <property type="match status" value="1"/>
</dbReference>
<keyword evidence="5 10" id="KW-0378">Hydrolase</keyword>
<evidence type="ECO:0000256" key="3">
    <source>
        <dbReference type="ARBA" id="ARBA00012744"/>
    </source>
</evidence>
<dbReference type="InterPro" id="IPR001764">
    <property type="entry name" value="Glyco_hydro_3_N"/>
</dbReference>
<keyword evidence="6" id="KW-0326">Glycosidase</keyword>
<organism evidence="10 12">
    <name type="scientific">Vibrio owensii</name>
    <dbReference type="NCBI Taxonomy" id="696485"/>
    <lineage>
        <taxon>Bacteria</taxon>
        <taxon>Pseudomonadati</taxon>
        <taxon>Pseudomonadota</taxon>
        <taxon>Gammaproteobacteria</taxon>
        <taxon>Vibrionales</taxon>
        <taxon>Vibrionaceae</taxon>
        <taxon>Vibrio</taxon>
    </lineage>
</organism>
<dbReference type="EMBL" id="CP033138">
    <property type="protein sequence ID" value="AYO16282.1"/>
    <property type="molecule type" value="Genomic_DNA"/>
</dbReference>
<dbReference type="AlphaFoldDB" id="A0AAP9GHS5"/>
<dbReference type="Proteomes" id="UP000390336">
    <property type="component" value="Chromosome 2"/>
</dbReference>
<dbReference type="InterPro" id="IPR017853">
    <property type="entry name" value="GH"/>
</dbReference>
<dbReference type="Proteomes" id="UP000272136">
    <property type="component" value="Chromosome 2"/>
</dbReference>
<evidence type="ECO:0000259" key="8">
    <source>
        <dbReference type="Pfam" id="PF01915"/>
    </source>
</evidence>
<dbReference type="PANTHER" id="PTHR30620:SF16">
    <property type="entry name" value="LYSOSOMAL BETA GLUCOSIDASE"/>
    <property type="match status" value="1"/>
</dbReference>
<dbReference type="GO" id="GO:0009251">
    <property type="term" value="P:glucan catabolic process"/>
    <property type="evidence" value="ECO:0007669"/>
    <property type="project" value="TreeGrafter"/>
</dbReference>
<dbReference type="InterPro" id="IPR002772">
    <property type="entry name" value="Glyco_hydro_3_C"/>
</dbReference>
<gene>
    <name evidence="10" type="ORF">APZ19_25560</name>
    <name evidence="9" type="ORF">D0812_17775</name>
</gene>
<evidence type="ECO:0000256" key="6">
    <source>
        <dbReference type="ARBA" id="ARBA00023295"/>
    </source>
</evidence>
<dbReference type="RefSeq" id="WP_054822569.1">
    <property type="nucleotide sequence ID" value="NZ_CP033138.1"/>
</dbReference>
<dbReference type="PRINTS" id="PR00133">
    <property type="entry name" value="GLHYDRLASE3"/>
</dbReference>
<dbReference type="EMBL" id="CP045860">
    <property type="protein sequence ID" value="QGH50446.1"/>
    <property type="molecule type" value="Genomic_DNA"/>
</dbReference>
<reference evidence="9 11" key="2">
    <citation type="submission" date="2018-10" db="EMBL/GenBank/DDBJ databases">
        <title>Whole Genome of Vibrio owensii strain 170502, isolated from Acute Hepatopancreatic Necrosis Disease (AHPND) shrimp.</title>
        <authorList>
            <person name="Yan M."/>
            <person name="Wang X."/>
            <person name="Wang Y."/>
        </authorList>
    </citation>
    <scope>NUCLEOTIDE SEQUENCE [LARGE SCALE GENOMIC DNA]</scope>
    <source>
        <strain evidence="9 11">1700302</strain>
    </source>
</reference>